<keyword evidence="3" id="KW-1185">Reference proteome</keyword>
<feature type="region of interest" description="Disordered" evidence="1">
    <location>
        <begin position="238"/>
        <end position="317"/>
    </location>
</feature>
<feature type="compositionally biased region" description="Basic and acidic residues" evidence="1">
    <location>
        <begin position="268"/>
        <end position="277"/>
    </location>
</feature>
<evidence type="ECO:0000313" key="2">
    <source>
        <dbReference type="EMBL" id="KAE9294286.1"/>
    </source>
</evidence>
<organism evidence="2 3">
    <name type="scientific">Phytophthora rubi</name>
    <dbReference type="NCBI Taxonomy" id="129364"/>
    <lineage>
        <taxon>Eukaryota</taxon>
        <taxon>Sar</taxon>
        <taxon>Stramenopiles</taxon>
        <taxon>Oomycota</taxon>
        <taxon>Peronosporomycetes</taxon>
        <taxon>Peronosporales</taxon>
        <taxon>Peronosporaceae</taxon>
        <taxon>Phytophthora</taxon>
    </lineage>
</organism>
<dbReference type="AlphaFoldDB" id="A0A6A4CS71"/>
<dbReference type="EMBL" id="QXFT01002704">
    <property type="protein sequence ID" value="KAE9294286.1"/>
    <property type="molecule type" value="Genomic_DNA"/>
</dbReference>
<name>A0A6A4CS71_9STRA</name>
<evidence type="ECO:0000256" key="1">
    <source>
        <dbReference type="SAM" id="MobiDB-lite"/>
    </source>
</evidence>
<comment type="caution">
    <text evidence="2">The sequence shown here is derived from an EMBL/GenBank/DDBJ whole genome shotgun (WGS) entry which is preliminary data.</text>
</comment>
<evidence type="ECO:0000313" key="3">
    <source>
        <dbReference type="Proteomes" id="UP000434957"/>
    </source>
</evidence>
<sequence length="348" mass="38900">MKVRSLDDAIELRVDNVERDERRPKPITSRNRCPILRWRLGSGRGIELSRETSDPLGRMILRAIAVVVPPGVVIVGLDQRFQQIVGFPLELSRIAGVGGPRDNAWIPGYLVLCGGEVNKKWIQQQIDVGPLLPEHRKHIAKEVTPSLTSNYATMTTSRMILFEQWVGSSLWAGDREIMRGLPIRPPLQFFVGQIGVGDPAQSRPSAPVHSQIESQRRCRFSEYCPRLAVDQGLNVGTRDQLIPVPDPRNRFPGTSDVFWEQPTGRYDQISRQRRQDQGRGLPLTQKSRGPRLRPGANQVNPGANRVGIRPGSEVAGDSQEEIEVWIREQECWNGNDSIPPKKIGGVGS</sequence>
<reference evidence="2 3" key="1">
    <citation type="submission" date="2018-08" db="EMBL/GenBank/DDBJ databases">
        <title>Genomic investigation of the strawberry pathogen Phytophthora fragariae indicates pathogenicity is determined by transcriptional variation in three key races.</title>
        <authorList>
            <person name="Adams T.M."/>
            <person name="Armitage A.D."/>
            <person name="Sobczyk M.K."/>
            <person name="Bates H.J."/>
            <person name="Dunwell J.M."/>
            <person name="Nellist C.F."/>
            <person name="Harrison R.J."/>
        </authorList>
    </citation>
    <scope>NUCLEOTIDE SEQUENCE [LARGE SCALE GENOMIC DNA]</scope>
    <source>
        <strain evidence="2 3">SCRP333</strain>
    </source>
</reference>
<dbReference type="Proteomes" id="UP000434957">
    <property type="component" value="Unassembled WGS sequence"/>
</dbReference>
<protein>
    <submittedName>
        <fullName evidence="2">Uncharacterized protein</fullName>
    </submittedName>
</protein>
<accession>A0A6A4CS71</accession>
<proteinExistence type="predicted"/>
<gene>
    <name evidence="2" type="ORF">PR003_g24292</name>
</gene>